<dbReference type="InParanoid" id="A0A409W801"/>
<feature type="compositionally biased region" description="Polar residues" evidence="1">
    <location>
        <begin position="246"/>
        <end position="260"/>
    </location>
</feature>
<dbReference type="EMBL" id="NHYD01003680">
    <property type="protein sequence ID" value="PPQ74669.1"/>
    <property type="molecule type" value="Genomic_DNA"/>
</dbReference>
<keyword evidence="3" id="KW-1185">Reference proteome</keyword>
<sequence>LVLRALFSHQRHLSTLRRSQKSNPTHKAAFRTPMYMHTPPNDDIRIPPHGSGFFDAFPGARGGRGNKDLLGKEVLDEVAMGVEVCFGVGAEEGGGESRFGFNAEGNVLIERSRSSLISAPPMQGIDTIQSNQDPAGGAAAQLQYEDDSGLLSDRSDNNDNDEDDNEEEDSDKEFVDASDASREGAPAVNQRQGQGPRAPFNLPELNILPSSPAMPTPGATLPTAIHIFLSSAAGEDVPRASVGLLQPSSVLAPTSVSKSRFNSKKLGNLAPPRARGDKGSLEKKANKERGKEKKERRSKVS</sequence>
<evidence type="ECO:0000256" key="1">
    <source>
        <dbReference type="SAM" id="MobiDB-lite"/>
    </source>
</evidence>
<feature type="compositionally biased region" description="Acidic residues" evidence="1">
    <location>
        <begin position="158"/>
        <end position="171"/>
    </location>
</feature>
<dbReference type="Proteomes" id="UP000283269">
    <property type="component" value="Unassembled WGS sequence"/>
</dbReference>
<comment type="caution">
    <text evidence="2">The sequence shown here is derived from an EMBL/GenBank/DDBJ whole genome shotgun (WGS) entry which is preliminary data.</text>
</comment>
<dbReference type="STRING" id="93625.A0A409W801"/>
<evidence type="ECO:0000313" key="3">
    <source>
        <dbReference type="Proteomes" id="UP000283269"/>
    </source>
</evidence>
<feature type="region of interest" description="Disordered" evidence="1">
    <location>
        <begin position="245"/>
        <end position="301"/>
    </location>
</feature>
<name>A0A409W801_PSICY</name>
<gene>
    <name evidence="2" type="ORF">CVT25_007988</name>
</gene>
<dbReference type="AlphaFoldDB" id="A0A409W801"/>
<feature type="non-terminal residue" evidence="2">
    <location>
        <position position="1"/>
    </location>
</feature>
<proteinExistence type="predicted"/>
<feature type="compositionally biased region" description="Basic and acidic residues" evidence="1">
    <location>
        <begin position="274"/>
        <end position="295"/>
    </location>
</feature>
<feature type="compositionally biased region" description="Basic and acidic residues" evidence="1">
    <location>
        <begin position="172"/>
        <end position="182"/>
    </location>
</feature>
<evidence type="ECO:0000313" key="2">
    <source>
        <dbReference type="EMBL" id="PPQ74669.1"/>
    </source>
</evidence>
<reference evidence="2 3" key="1">
    <citation type="journal article" date="2018" name="Evol. Lett.">
        <title>Horizontal gene cluster transfer increased hallucinogenic mushroom diversity.</title>
        <authorList>
            <person name="Reynolds H.T."/>
            <person name="Vijayakumar V."/>
            <person name="Gluck-Thaler E."/>
            <person name="Korotkin H.B."/>
            <person name="Matheny P.B."/>
            <person name="Slot J.C."/>
        </authorList>
    </citation>
    <scope>NUCLEOTIDE SEQUENCE [LARGE SCALE GENOMIC DNA]</scope>
    <source>
        <strain evidence="2 3">2631</strain>
    </source>
</reference>
<accession>A0A409W801</accession>
<protein>
    <submittedName>
        <fullName evidence="2">Uncharacterized protein</fullName>
    </submittedName>
</protein>
<organism evidence="2 3">
    <name type="scientific">Psilocybe cyanescens</name>
    <dbReference type="NCBI Taxonomy" id="93625"/>
    <lineage>
        <taxon>Eukaryota</taxon>
        <taxon>Fungi</taxon>
        <taxon>Dikarya</taxon>
        <taxon>Basidiomycota</taxon>
        <taxon>Agaricomycotina</taxon>
        <taxon>Agaricomycetes</taxon>
        <taxon>Agaricomycetidae</taxon>
        <taxon>Agaricales</taxon>
        <taxon>Agaricineae</taxon>
        <taxon>Strophariaceae</taxon>
        <taxon>Psilocybe</taxon>
    </lineage>
</organism>
<feature type="region of interest" description="Disordered" evidence="1">
    <location>
        <begin position="120"/>
        <end position="214"/>
    </location>
</feature>